<dbReference type="GO" id="GO:0009307">
    <property type="term" value="P:DNA restriction-modification system"/>
    <property type="evidence" value="ECO:0007669"/>
    <property type="project" value="UniProtKB-KW"/>
</dbReference>
<gene>
    <name evidence="3" type="ORF">UFOPK2810_01245</name>
</gene>
<dbReference type="InterPro" id="IPR022749">
    <property type="entry name" value="D12N6_MeTrfase_N"/>
</dbReference>
<evidence type="ECO:0000256" key="1">
    <source>
        <dbReference type="ARBA" id="ARBA00022747"/>
    </source>
</evidence>
<feature type="domain" description="N6 adenine-specific DNA methyltransferase N-terminal" evidence="2">
    <location>
        <begin position="3"/>
        <end position="35"/>
    </location>
</feature>
<evidence type="ECO:0000313" key="3">
    <source>
        <dbReference type="EMBL" id="CAB4759121.1"/>
    </source>
</evidence>
<proteinExistence type="predicted"/>
<sequence length="53" mass="5832">MAKAADLMRGAIDQADFKAYMFPLMFFKRISDVYRSSTCTPATAACATMTASR</sequence>
<protein>
    <submittedName>
        <fullName evidence="3">Unannotated protein</fullName>
    </submittedName>
</protein>
<name>A0A6J6UGS0_9ZZZZ</name>
<dbReference type="EMBL" id="CAEZYZ010000223">
    <property type="protein sequence ID" value="CAB4759121.1"/>
    <property type="molecule type" value="Genomic_DNA"/>
</dbReference>
<dbReference type="Gene3D" id="1.20.1260.30">
    <property type="match status" value="1"/>
</dbReference>
<keyword evidence="1" id="KW-0680">Restriction system</keyword>
<organism evidence="3">
    <name type="scientific">freshwater metagenome</name>
    <dbReference type="NCBI Taxonomy" id="449393"/>
    <lineage>
        <taxon>unclassified sequences</taxon>
        <taxon>metagenomes</taxon>
        <taxon>ecological metagenomes</taxon>
    </lineage>
</organism>
<dbReference type="InterPro" id="IPR038333">
    <property type="entry name" value="T1MK-like_N_sf"/>
</dbReference>
<dbReference type="Pfam" id="PF12161">
    <property type="entry name" value="HsdM_N"/>
    <property type="match status" value="1"/>
</dbReference>
<reference evidence="3" key="1">
    <citation type="submission" date="2020-05" db="EMBL/GenBank/DDBJ databases">
        <authorList>
            <person name="Chiriac C."/>
            <person name="Salcher M."/>
            <person name="Ghai R."/>
            <person name="Kavagutti S V."/>
        </authorList>
    </citation>
    <scope>NUCLEOTIDE SEQUENCE</scope>
</reference>
<evidence type="ECO:0000259" key="2">
    <source>
        <dbReference type="Pfam" id="PF12161"/>
    </source>
</evidence>
<accession>A0A6J6UGS0</accession>
<dbReference type="AlphaFoldDB" id="A0A6J6UGS0"/>